<dbReference type="PANTHER" id="PTHR24192">
    <property type="entry name" value="ANKYRIN REPEAT DOMAIN 40"/>
    <property type="match status" value="1"/>
</dbReference>
<dbReference type="KEGG" id="cin:100187163"/>
<dbReference type="Ensembl" id="ENSCINT00000030718.1">
    <property type="protein sequence ID" value="ENSCINP00000032323.1"/>
    <property type="gene ID" value="ENSCING00000020407.1"/>
</dbReference>
<dbReference type="AlphaFoldDB" id="H2XRN9"/>
<dbReference type="RefSeq" id="XP_026691734.1">
    <property type="nucleotide sequence ID" value="XM_026835933.1"/>
</dbReference>
<keyword evidence="4" id="KW-1185">Reference proteome</keyword>
<organism evidence="3 4">
    <name type="scientific">Ciona intestinalis</name>
    <name type="common">Transparent sea squirt</name>
    <name type="synonym">Ascidia intestinalis</name>
    <dbReference type="NCBI Taxonomy" id="7719"/>
    <lineage>
        <taxon>Eukaryota</taxon>
        <taxon>Metazoa</taxon>
        <taxon>Chordata</taxon>
        <taxon>Tunicata</taxon>
        <taxon>Ascidiacea</taxon>
        <taxon>Phlebobranchia</taxon>
        <taxon>Cionidae</taxon>
        <taxon>Ciona</taxon>
    </lineage>
</organism>
<evidence type="ECO:0000313" key="4">
    <source>
        <dbReference type="Proteomes" id="UP000008144"/>
    </source>
</evidence>
<dbReference type="PROSITE" id="PS50088">
    <property type="entry name" value="ANK_REPEAT"/>
    <property type="match status" value="1"/>
</dbReference>
<evidence type="ECO:0000313" key="3">
    <source>
        <dbReference type="Ensembl" id="ENSCINP00000032323.1"/>
    </source>
</evidence>
<feature type="region of interest" description="Disordered" evidence="2">
    <location>
        <begin position="120"/>
        <end position="155"/>
    </location>
</feature>
<dbReference type="PROSITE" id="PS50297">
    <property type="entry name" value="ANK_REP_REGION"/>
    <property type="match status" value="1"/>
</dbReference>
<dbReference type="GeneTree" id="ENSGT00940000159366"/>
<dbReference type="HOGENOM" id="CLU_1365826_0_0_1"/>
<dbReference type="STRING" id="7719.ENSCINP00000032323"/>
<sequence length="200" mass="22586">MSNTNGEQLRECCSLGDVTKVQILINSGVNVNSQNPVNGWTALHWAAKRNHCDVIKLLLENGANKEMLNKDGKSPRELTTNPDVLALLGHNVIIKESVQQESKTTFVPNYLANPPFIYSQQQHQQPNKQQHQQPNKQQELPEAPPPPAQSHKGTGFWYQPREMFAVLKDSHKPCGLVVHPEYLVLRALGWANNVELQFKR</sequence>
<dbReference type="SUPFAM" id="SSF48403">
    <property type="entry name" value="Ankyrin repeat"/>
    <property type="match status" value="1"/>
</dbReference>
<reference evidence="3" key="2">
    <citation type="journal article" date="2008" name="Genome Biol.">
        <title>Improved genome assembly and evidence-based global gene model set for the chordate Ciona intestinalis: new insight into intron and operon populations.</title>
        <authorList>
            <person name="Satou Y."/>
            <person name="Mineta K."/>
            <person name="Ogasawara M."/>
            <person name="Sasakura Y."/>
            <person name="Shoguchi E."/>
            <person name="Ueno K."/>
            <person name="Yamada L."/>
            <person name="Matsumoto J."/>
            <person name="Wasserscheid J."/>
            <person name="Dewar K."/>
            <person name="Wiley G.B."/>
            <person name="Macmil S.L."/>
            <person name="Roe B.A."/>
            <person name="Zeller R.W."/>
            <person name="Hastings K.E."/>
            <person name="Lemaire P."/>
            <person name="Lindquist E."/>
            <person name="Endo T."/>
            <person name="Hotta K."/>
            <person name="Inaba K."/>
        </authorList>
    </citation>
    <scope>NUCLEOTIDE SEQUENCE [LARGE SCALE GENOMIC DNA]</scope>
    <source>
        <strain evidence="3">wild type</strain>
    </source>
</reference>
<accession>H2XRN9</accession>
<dbReference type="InParanoid" id="H2XRN9"/>
<dbReference type="InterPro" id="IPR036770">
    <property type="entry name" value="Ankyrin_rpt-contain_sf"/>
</dbReference>
<dbReference type="GeneID" id="100187163"/>
<dbReference type="Proteomes" id="UP000008144">
    <property type="component" value="Chromosome 9"/>
</dbReference>
<keyword evidence="1" id="KW-0040">ANK repeat</keyword>
<dbReference type="InterPro" id="IPR002110">
    <property type="entry name" value="Ankyrin_rpt"/>
</dbReference>
<evidence type="ECO:0000256" key="2">
    <source>
        <dbReference type="SAM" id="MobiDB-lite"/>
    </source>
</evidence>
<evidence type="ECO:0000256" key="1">
    <source>
        <dbReference type="PROSITE-ProRule" id="PRU00023"/>
    </source>
</evidence>
<name>H2XRN9_CIOIN</name>
<gene>
    <name evidence="3" type="primary">LOC100187163</name>
</gene>
<protein>
    <submittedName>
        <fullName evidence="3">Ankyrin repeat domain-containing protein 40-like</fullName>
    </submittedName>
</protein>
<reference evidence="3" key="3">
    <citation type="submission" date="2025-08" db="UniProtKB">
        <authorList>
            <consortium name="Ensembl"/>
        </authorList>
    </citation>
    <scope>IDENTIFICATION</scope>
</reference>
<feature type="repeat" description="ANK" evidence="1">
    <location>
        <begin position="38"/>
        <end position="70"/>
    </location>
</feature>
<dbReference type="InterPro" id="IPR039195">
    <property type="entry name" value="ANKRD40"/>
</dbReference>
<reference evidence="4" key="1">
    <citation type="journal article" date="2002" name="Science">
        <title>The draft genome of Ciona intestinalis: insights into chordate and vertebrate origins.</title>
        <authorList>
            <person name="Dehal P."/>
            <person name="Satou Y."/>
            <person name="Campbell R.K."/>
            <person name="Chapman J."/>
            <person name="Degnan B."/>
            <person name="De Tomaso A."/>
            <person name="Davidson B."/>
            <person name="Di Gregorio A."/>
            <person name="Gelpke M."/>
            <person name="Goodstein D.M."/>
            <person name="Harafuji N."/>
            <person name="Hastings K.E."/>
            <person name="Ho I."/>
            <person name="Hotta K."/>
            <person name="Huang W."/>
            <person name="Kawashima T."/>
            <person name="Lemaire P."/>
            <person name="Martinez D."/>
            <person name="Meinertzhagen I.A."/>
            <person name="Necula S."/>
            <person name="Nonaka M."/>
            <person name="Putnam N."/>
            <person name="Rash S."/>
            <person name="Saiga H."/>
            <person name="Satake M."/>
            <person name="Terry A."/>
            <person name="Yamada L."/>
            <person name="Wang H.G."/>
            <person name="Awazu S."/>
            <person name="Azumi K."/>
            <person name="Boore J."/>
            <person name="Branno M."/>
            <person name="Chin-Bow S."/>
            <person name="DeSantis R."/>
            <person name="Doyle S."/>
            <person name="Francino P."/>
            <person name="Keys D.N."/>
            <person name="Haga S."/>
            <person name="Hayashi H."/>
            <person name="Hino K."/>
            <person name="Imai K.S."/>
            <person name="Inaba K."/>
            <person name="Kano S."/>
            <person name="Kobayashi K."/>
            <person name="Kobayashi M."/>
            <person name="Lee B.I."/>
            <person name="Makabe K.W."/>
            <person name="Manohar C."/>
            <person name="Matassi G."/>
            <person name="Medina M."/>
            <person name="Mochizuki Y."/>
            <person name="Mount S."/>
            <person name="Morishita T."/>
            <person name="Miura S."/>
            <person name="Nakayama A."/>
            <person name="Nishizaka S."/>
            <person name="Nomoto H."/>
            <person name="Ohta F."/>
            <person name="Oishi K."/>
            <person name="Rigoutsos I."/>
            <person name="Sano M."/>
            <person name="Sasaki A."/>
            <person name="Sasakura Y."/>
            <person name="Shoguchi E."/>
            <person name="Shin-i T."/>
            <person name="Spagnuolo A."/>
            <person name="Stainier D."/>
            <person name="Suzuki M.M."/>
            <person name="Tassy O."/>
            <person name="Takatori N."/>
            <person name="Tokuoka M."/>
            <person name="Yagi K."/>
            <person name="Yoshizaki F."/>
            <person name="Wada S."/>
            <person name="Zhang C."/>
            <person name="Hyatt P.D."/>
            <person name="Larimer F."/>
            <person name="Detter C."/>
            <person name="Doggett N."/>
            <person name="Glavina T."/>
            <person name="Hawkins T."/>
            <person name="Richardson P."/>
            <person name="Lucas S."/>
            <person name="Kohara Y."/>
            <person name="Levine M."/>
            <person name="Satoh N."/>
            <person name="Rokhsar D.S."/>
        </authorList>
    </citation>
    <scope>NUCLEOTIDE SEQUENCE [LARGE SCALE GENOMIC DNA]</scope>
</reference>
<reference evidence="3" key="4">
    <citation type="submission" date="2025-09" db="UniProtKB">
        <authorList>
            <consortium name="Ensembl"/>
        </authorList>
    </citation>
    <scope>IDENTIFICATION</scope>
</reference>
<dbReference type="PANTHER" id="PTHR24192:SF3">
    <property type="entry name" value="ANKYRIN REPEAT DOMAIN 40"/>
    <property type="match status" value="1"/>
</dbReference>
<dbReference type="EMBL" id="EAAA01002794">
    <property type="status" value="NOT_ANNOTATED_CDS"/>
    <property type="molecule type" value="Genomic_DNA"/>
</dbReference>
<dbReference type="Gene3D" id="1.25.40.20">
    <property type="entry name" value="Ankyrin repeat-containing domain"/>
    <property type="match status" value="1"/>
</dbReference>
<feature type="compositionally biased region" description="Low complexity" evidence="2">
    <location>
        <begin position="120"/>
        <end position="141"/>
    </location>
</feature>
<proteinExistence type="predicted"/>
<dbReference type="OrthoDB" id="496981at2759"/>
<accession>A0A1W2WBF0</accession>
<dbReference type="Pfam" id="PF12796">
    <property type="entry name" value="Ank_2"/>
    <property type="match status" value="1"/>
</dbReference>
<dbReference type="SMART" id="SM00248">
    <property type="entry name" value="ANK"/>
    <property type="match status" value="2"/>
</dbReference>